<evidence type="ECO:0000313" key="1">
    <source>
        <dbReference type="EMBL" id="RDX74294.1"/>
    </source>
</evidence>
<evidence type="ECO:0000313" key="2">
    <source>
        <dbReference type="Proteomes" id="UP000257109"/>
    </source>
</evidence>
<name>A0A371F7M5_MUCPR</name>
<protein>
    <submittedName>
        <fullName evidence="1">Uncharacterized protein</fullName>
    </submittedName>
</protein>
<proteinExistence type="predicted"/>
<organism evidence="1 2">
    <name type="scientific">Mucuna pruriens</name>
    <name type="common">Velvet bean</name>
    <name type="synonym">Dolichos pruriens</name>
    <dbReference type="NCBI Taxonomy" id="157652"/>
    <lineage>
        <taxon>Eukaryota</taxon>
        <taxon>Viridiplantae</taxon>
        <taxon>Streptophyta</taxon>
        <taxon>Embryophyta</taxon>
        <taxon>Tracheophyta</taxon>
        <taxon>Spermatophyta</taxon>
        <taxon>Magnoliopsida</taxon>
        <taxon>eudicotyledons</taxon>
        <taxon>Gunneridae</taxon>
        <taxon>Pentapetalae</taxon>
        <taxon>rosids</taxon>
        <taxon>fabids</taxon>
        <taxon>Fabales</taxon>
        <taxon>Fabaceae</taxon>
        <taxon>Papilionoideae</taxon>
        <taxon>50 kb inversion clade</taxon>
        <taxon>NPAAA clade</taxon>
        <taxon>indigoferoid/millettioid clade</taxon>
        <taxon>Phaseoleae</taxon>
        <taxon>Mucuna</taxon>
    </lineage>
</organism>
<gene>
    <name evidence="1" type="ORF">CR513_45979</name>
</gene>
<feature type="non-terminal residue" evidence="1">
    <location>
        <position position="1"/>
    </location>
</feature>
<dbReference type="EMBL" id="QJKJ01010225">
    <property type="protein sequence ID" value="RDX74294.1"/>
    <property type="molecule type" value="Genomic_DNA"/>
</dbReference>
<keyword evidence="2" id="KW-1185">Reference proteome</keyword>
<comment type="caution">
    <text evidence="1">The sequence shown here is derived from an EMBL/GenBank/DDBJ whole genome shotgun (WGS) entry which is preliminary data.</text>
</comment>
<reference evidence="1" key="1">
    <citation type="submission" date="2018-05" db="EMBL/GenBank/DDBJ databases">
        <title>Draft genome of Mucuna pruriens seed.</title>
        <authorList>
            <person name="Nnadi N.E."/>
            <person name="Vos R."/>
            <person name="Hasami M.H."/>
            <person name="Devisetty U.K."/>
            <person name="Aguiy J.C."/>
        </authorList>
    </citation>
    <scope>NUCLEOTIDE SEQUENCE [LARGE SCALE GENOMIC DNA]</scope>
    <source>
        <strain evidence="1">JCA_2017</strain>
    </source>
</reference>
<dbReference type="AlphaFoldDB" id="A0A371F7M5"/>
<sequence length="205" mass="24338">MEEEMMEICAPIVENMAPIWKHGYPPTYMGTLTRMQIIQRLKMLKYISNNQRKEQYHILLTLLQQNLTKSWSKSSASNLEKLNGYFINHQQFTIEHVLFIPQFTFNLISLSKLTSKLKCTLKFDCDLKEENKIVTTRGLMPNTLFYDDIFPMIECVFCTNNMILFQYIPTHVDCDVYRFTRQKKLLVSTSTYNDKNTFYLIHMDI</sequence>
<accession>A0A371F7M5</accession>
<dbReference type="Proteomes" id="UP000257109">
    <property type="component" value="Unassembled WGS sequence"/>
</dbReference>